<accession>A0A7W5YE16</accession>
<proteinExistence type="predicted"/>
<reference evidence="2 3" key="1">
    <citation type="submission" date="2020-08" db="EMBL/GenBank/DDBJ databases">
        <title>Genomic Encyclopedia of Type Strains, Phase IV (KMG-IV): sequencing the most valuable type-strain genomes for metagenomic binning, comparative biology and taxonomic classification.</title>
        <authorList>
            <person name="Goeker M."/>
        </authorList>
    </citation>
    <scope>NUCLEOTIDE SEQUENCE [LARGE SCALE GENOMIC DNA]</scope>
    <source>
        <strain evidence="2 3">DSM 22548</strain>
    </source>
</reference>
<feature type="region of interest" description="Disordered" evidence="1">
    <location>
        <begin position="15"/>
        <end position="77"/>
    </location>
</feature>
<feature type="compositionally biased region" description="Polar residues" evidence="1">
    <location>
        <begin position="34"/>
        <end position="53"/>
    </location>
</feature>
<evidence type="ECO:0000256" key="1">
    <source>
        <dbReference type="SAM" id="MobiDB-lite"/>
    </source>
</evidence>
<protein>
    <submittedName>
        <fullName evidence="2">Uncharacterized protein</fullName>
    </submittedName>
</protein>
<dbReference type="EMBL" id="JACICA010000005">
    <property type="protein sequence ID" value="MBB3702834.1"/>
    <property type="molecule type" value="Genomic_DNA"/>
</dbReference>
<name>A0A7W5YE16_9BACT</name>
<organism evidence="2 3">
    <name type="scientific">Alloprevotella rava</name>
    <dbReference type="NCBI Taxonomy" id="671218"/>
    <lineage>
        <taxon>Bacteria</taxon>
        <taxon>Pseudomonadati</taxon>
        <taxon>Bacteroidota</taxon>
        <taxon>Bacteroidia</taxon>
        <taxon>Bacteroidales</taxon>
        <taxon>Prevotellaceae</taxon>
        <taxon>Alloprevotella</taxon>
    </lineage>
</organism>
<gene>
    <name evidence="2" type="ORF">FHS60_001303</name>
</gene>
<sequence length="162" mass="17710">MRSAEMYCDEILASTVREPPASSPPLMRKGGKPSSPTYSISAPNCRSASTSTPMGRCSIRSDPVSTRSPGRVAKRAVRKRMAVPAPWMSMVERKPMSPRRITMVSSASLRLCRLTGCGKHALIVSRRLERLFEAGSTTVPRSSGKSRKVFSSDMVCGLCMQR</sequence>
<evidence type="ECO:0000313" key="3">
    <source>
        <dbReference type="Proteomes" id="UP000541425"/>
    </source>
</evidence>
<evidence type="ECO:0000313" key="2">
    <source>
        <dbReference type="EMBL" id="MBB3702834.1"/>
    </source>
</evidence>
<dbReference type="AlphaFoldDB" id="A0A7W5YE16"/>
<dbReference type="Proteomes" id="UP000541425">
    <property type="component" value="Unassembled WGS sequence"/>
</dbReference>
<comment type="caution">
    <text evidence="2">The sequence shown here is derived from an EMBL/GenBank/DDBJ whole genome shotgun (WGS) entry which is preliminary data.</text>
</comment>